<reference evidence="3" key="3">
    <citation type="submission" date="2025-04" db="UniProtKB">
        <authorList>
            <consortium name="RefSeq"/>
        </authorList>
    </citation>
    <scope>IDENTIFICATION</scope>
    <source>
        <strain evidence="3">Nigerian</strain>
        <tissue evidence="3">Liver and blood</tissue>
    </source>
</reference>
<dbReference type="GO" id="GO:0032299">
    <property type="term" value="C:ribonuclease H2 complex"/>
    <property type="evidence" value="ECO:0000318"/>
    <property type="project" value="GO_Central"/>
</dbReference>
<dbReference type="Bgee" id="ENSXETG00000032466">
    <property type="expression patterns" value="Expressed in skeletal muscle tissue and 12 other cell types or tissues"/>
</dbReference>
<dbReference type="Gene3D" id="2.40.128.680">
    <property type="match status" value="1"/>
</dbReference>
<dbReference type="GeneTree" id="ENSGT00940000166023"/>
<dbReference type="OrthoDB" id="6222486at2759"/>
<reference evidence="1" key="2">
    <citation type="submission" date="2020-05" db="UniProtKB">
        <authorList>
            <consortium name="Ensembl"/>
        </authorList>
    </citation>
    <scope>IDENTIFICATION</scope>
</reference>
<evidence type="ECO:0000313" key="3">
    <source>
        <dbReference type="RefSeq" id="XP_012817855.2"/>
    </source>
</evidence>
<organism evidence="1">
    <name type="scientific">Xenopus tropicalis</name>
    <name type="common">Western clawed frog</name>
    <name type="synonym">Silurana tropicalis</name>
    <dbReference type="NCBI Taxonomy" id="8364"/>
    <lineage>
        <taxon>Eukaryota</taxon>
        <taxon>Metazoa</taxon>
        <taxon>Chordata</taxon>
        <taxon>Craniata</taxon>
        <taxon>Vertebrata</taxon>
        <taxon>Euteleostomi</taxon>
        <taxon>Amphibia</taxon>
        <taxon>Batrachia</taxon>
        <taxon>Anura</taxon>
        <taxon>Pipoidea</taxon>
        <taxon>Pipidae</taxon>
        <taxon>Xenopodinae</taxon>
        <taxon>Xenopus</taxon>
        <taxon>Silurana</taxon>
    </lineage>
</organism>
<dbReference type="PANTHER" id="PTHR47063:SF1">
    <property type="entry name" value="RIBONUCLEASE H2 SUBUNIT C"/>
    <property type="match status" value="1"/>
</dbReference>
<evidence type="ECO:0000313" key="2">
    <source>
        <dbReference type="Proteomes" id="UP000008143"/>
    </source>
</evidence>
<reference evidence="1" key="1">
    <citation type="journal article" date="2010" name="Science">
        <title>The genome of the Western clawed frog Xenopus tropicalis.</title>
        <authorList>
            <person name="Hellsten U."/>
            <person name="Harland R.M."/>
            <person name="Gilchrist M.J."/>
            <person name="Hendrix D."/>
            <person name="Jurka J."/>
            <person name="Kapitonov V."/>
            <person name="Ovcharenko I."/>
            <person name="Putnam N.H."/>
            <person name="Shu S."/>
            <person name="Taher L."/>
            <person name="Blitz I.L."/>
            <person name="Blumberg B."/>
            <person name="Dichmann D.S."/>
            <person name="Dubchak I."/>
            <person name="Amaya E."/>
            <person name="Detter J.C."/>
            <person name="Fletcher R."/>
            <person name="Gerhard D.S."/>
            <person name="Goodstein D."/>
            <person name="Graves T."/>
            <person name="Grigoriev I.V."/>
            <person name="Grimwood J."/>
            <person name="Kawashima T."/>
            <person name="Lindquist E."/>
            <person name="Lucas S.M."/>
            <person name="Mead P.E."/>
            <person name="Mitros T."/>
            <person name="Ogino H."/>
            <person name="Ohta Y."/>
            <person name="Poliakov A.V."/>
            <person name="Pollet N."/>
            <person name="Robert J."/>
            <person name="Salamov A."/>
            <person name="Sater A.K."/>
            <person name="Schmutz J."/>
            <person name="Terry A."/>
            <person name="Vize P.D."/>
            <person name="Warren W.C."/>
            <person name="Wells D."/>
            <person name="Wills A."/>
            <person name="Wilson R.K."/>
            <person name="Zimmerman L.B."/>
            <person name="Zorn A.M."/>
            <person name="Grainger R."/>
            <person name="Grammer T."/>
            <person name="Khokha M.K."/>
            <person name="Richardson P.M."/>
            <person name="Rokhsar D.S."/>
        </authorList>
    </citation>
    <scope>NUCLEOTIDE SEQUENCE [LARGE SCALE GENOMIC DNA]</scope>
    <source>
        <strain evidence="1">Nigerian</strain>
    </source>
</reference>
<dbReference type="Ensembl" id="ENSXETT00000065639">
    <property type="protein sequence ID" value="ENSXETP00000061146"/>
    <property type="gene ID" value="ENSXETG00000032466"/>
</dbReference>
<dbReference type="InterPro" id="IPR013924">
    <property type="entry name" value="RNase_H2_suC"/>
</dbReference>
<dbReference type="OMA" id="SQFTYWN"/>
<dbReference type="AGR" id="Xenbase:XB-GENE-6461969"/>
<proteinExistence type="predicted"/>
<sequence>MRVAQCCQSRTCHELPKPACCGTETSCTRPGIWECGMAGSLASSCVRVDPRSLSGAVSEPMHLLPCQIQREGAANVKGYFAPAVKDREGGKEVSFRGRTLKGQEVSVPSGYMGVVLREDQKPCSEEEDRLFTVKSTFRSFTQWNLETPPSADDVLIMSLIWPKIAAAIHAPVE</sequence>
<name>A0A6I8Q1B0_XENTR</name>
<dbReference type="GeneID" id="100494763"/>
<accession>A0A6I8Q1B0</accession>
<keyword evidence="2" id="KW-1185">Reference proteome</keyword>
<dbReference type="PANTHER" id="PTHR47063">
    <property type="entry name" value="RIBONUCLEASE H2 SUBUNIT C"/>
    <property type="match status" value="1"/>
</dbReference>
<dbReference type="CDD" id="cd09271">
    <property type="entry name" value="RNase_H2-C"/>
    <property type="match status" value="1"/>
</dbReference>
<dbReference type="GO" id="GO:0006401">
    <property type="term" value="P:RNA catabolic process"/>
    <property type="evidence" value="ECO:0000318"/>
    <property type="project" value="GO_Central"/>
</dbReference>
<dbReference type="Pfam" id="PF08615">
    <property type="entry name" value="RNase_H2_suC"/>
    <property type="match status" value="1"/>
</dbReference>
<dbReference type="Proteomes" id="UP000008143">
    <property type="component" value="Chromosome 4"/>
</dbReference>
<dbReference type="AlphaFoldDB" id="A0A6I8Q1B0"/>
<dbReference type="Xenbase" id="XB-GENE-6461969">
    <property type="gene designation" value="rnaseh2c"/>
</dbReference>
<dbReference type="InterPro" id="IPR052863">
    <property type="entry name" value="RNase_H2_subunit_C"/>
</dbReference>
<dbReference type="CTD" id="84153"/>
<evidence type="ECO:0000313" key="1">
    <source>
        <dbReference type="Ensembl" id="ENSXETP00000061146"/>
    </source>
</evidence>
<protein>
    <submittedName>
        <fullName evidence="1 3">Ribonuclease H2 subunit C</fullName>
    </submittedName>
</protein>
<gene>
    <name evidence="1 3 4" type="primary">rnaseh2c</name>
</gene>
<evidence type="ECO:0000313" key="4">
    <source>
        <dbReference type="Xenbase" id="XB-GENE-6461969"/>
    </source>
</evidence>
<dbReference type="RefSeq" id="XP_012817855.2">
    <property type="nucleotide sequence ID" value="XM_012962401.3"/>
</dbReference>